<dbReference type="EMBL" id="JBBDGN010000004">
    <property type="protein sequence ID" value="MEJ1091278.1"/>
    <property type="molecule type" value="Genomic_DNA"/>
</dbReference>
<accession>A0ABU8LKR8</accession>
<comment type="caution">
    <text evidence="1">The sequence shown here is derived from an EMBL/GenBank/DDBJ whole genome shotgun (WGS) entry which is preliminary data.</text>
</comment>
<gene>
    <name evidence="1" type="ORF">WDU93_06175</name>
</gene>
<sequence>MSVIKTYRRDDEGALHYLEAWRDGGVFTIHEGKVGTKGSTVRKVIRNRTSHYKPTYTEYVATFRERAAAEGYREIPEDEQSWVVLQIWTHSDDLSHPDDASAFADAAGLLDEQLGWWGVGHCDGSDVGGEPPAGSGSDGTVLNFFCPVVDVPIGVAALRRVARQLKLSQRWVIGARDPGDESEYYLAYSSRKRDREFAL</sequence>
<evidence type="ECO:0000313" key="1">
    <source>
        <dbReference type="EMBL" id="MEJ1091278.1"/>
    </source>
</evidence>
<reference evidence="1 2" key="1">
    <citation type="submission" date="2024-02" db="EMBL/GenBank/DDBJ databases">
        <authorList>
            <person name="Saticioglu I.B."/>
        </authorList>
    </citation>
    <scope>NUCLEOTIDE SEQUENCE [LARGE SCALE GENOMIC DNA]</scope>
    <source>
        <strain evidence="1 2">Mu-43</strain>
    </source>
</reference>
<protein>
    <recommendedName>
        <fullName evidence="3">WGR domain-containing protein</fullName>
    </recommendedName>
</protein>
<evidence type="ECO:0008006" key="3">
    <source>
        <dbReference type="Google" id="ProtNLM"/>
    </source>
</evidence>
<name>A0ABU8LKR8_9MICO</name>
<evidence type="ECO:0000313" key="2">
    <source>
        <dbReference type="Proteomes" id="UP001366085"/>
    </source>
</evidence>
<proteinExistence type="predicted"/>
<organism evidence="1 2">
    <name type="scientific">Microbacterium istanbulense</name>
    <dbReference type="NCBI Taxonomy" id="3122049"/>
    <lineage>
        <taxon>Bacteria</taxon>
        <taxon>Bacillati</taxon>
        <taxon>Actinomycetota</taxon>
        <taxon>Actinomycetes</taxon>
        <taxon>Micrococcales</taxon>
        <taxon>Microbacteriaceae</taxon>
        <taxon>Microbacterium</taxon>
    </lineage>
</organism>
<dbReference type="RefSeq" id="WP_337318637.1">
    <property type="nucleotide sequence ID" value="NZ_JBBDGN010000004.1"/>
</dbReference>
<keyword evidence="2" id="KW-1185">Reference proteome</keyword>
<dbReference type="Proteomes" id="UP001366085">
    <property type="component" value="Unassembled WGS sequence"/>
</dbReference>